<feature type="compositionally biased region" description="Acidic residues" evidence="1">
    <location>
        <begin position="19"/>
        <end position="28"/>
    </location>
</feature>
<name>A0A7S2QS34_9EUKA</name>
<feature type="compositionally biased region" description="Basic residues" evidence="1">
    <location>
        <begin position="228"/>
        <end position="240"/>
    </location>
</feature>
<reference evidence="2" key="1">
    <citation type="submission" date="2021-01" db="EMBL/GenBank/DDBJ databases">
        <authorList>
            <person name="Corre E."/>
            <person name="Pelletier E."/>
            <person name="Niang G."/>
            <person name="Scheremetjew M."/>
            <person name="Finn R."/>
            <person name="Kale V."/>
            <person name="Holt S."/>
            <person name="Cochrane G."/>
            <person name="Meng A."/>
            <person name="Brown T."/>
            <person name="Cohen L."/>
        </authorList>
    </citation>
    <scope>NUCLEOTIDE SEQUENCE</scope>
    <source>
        <strain evidence="2">BC52</strain>
    </source>
</reference>
<feature type="region of interest" description="Disordered" evidence="1">
    <location>
        <begin position="1"/>
        <end position="171"/>
    </location>
</feature>
<feature type="compositionally biased region" description="Basic and acidic residues" evidence="1">
    <location>
        <begin position="320"/>
        <end position="337"/>
    </location>
</feature>
<dbReference type="EMBL" id="HBHC01000592">
    <property type="protein sequence ID" value="CAD9650207.1"/>
    <property type="molecule type" value="Transcribed_RNA"/>
</dbReference>
<organism evidence="2">
    <name type="scientific">Norrisiella sphaerica</name>
    <dbReference type="NCBI Taxonomy" id="552664"/>
    <lineage>
        <taxon>Eukaryota</taxon>
        <taxon>Sar</taxon>
        <taxon>Rhizaria</taxon>
        <taxon>Cercozoa</taxon>
        <taxon>Chlorarachniophyceae</taxon>
        <taxon>Norrisiella</taxon>
    </lineage>
</organism>
<feature type="compositionally biased region" description="Basic residues" evidence="1">
    <location>
        <begin position="142"/>
        <end position="162"/>
    </location>
</feature>
<dbReference type="AlphaFoldDB" id="A0A7S2QS34"/>
<feature type="compositionally biased region" description="Basic and acidic residues" evidence="1">
    <location>
        <begin position="32"/>
        <end position="42"/>
    </location>
</feature>
<protein>
    <submittedName>
        <fullName evidence="2">Uncharacterized protein</fullName>
    </submittedName>
</protein>
<evidence type="ECO:0000313" key="2">
    <source>
        <dbReference type="EMBL" id="CAD9650207.1"/>
    </source>
</evidence>
<proteinExistence type="predicted"/>
<sequence>MASDVRVTSMHLTDLTVSTDDDAEEEDVAAGHSDDWIDKESQSVEDNLAPPETKDEGPRKATAQDEVKLEITSNENESAESEDEHVTLVADAREHLSKKKRQTSDVKEINASVRRKERGEELKAGTQATRPTKLSLKEASPQKKKRRKRKIVFGNKRTKKKVKEVEGEDPEARGNVNIYRTSKGDFEVRLRRQGKTYDLGCFKTLEEAAGARDAKIAELEAQGIFKATKARKKLKKRRSAKNLGRSSRDKGRKRKRKSEVASGDRGAKRTGSSTQKKVKPCTRARAQSSEAGRRTRAINSRTGNRNMKKPKEDDEVEDNKEEKLKDRGRGSDGDHEMVGLNQRWPPSEQKYRRIQAPVEGPAYMKCKPGPRKHVERSEQGAGDKGDIVPILQKLPIKEQIRKDLSSYKIGDLRDLTIQDFMTMCGRVDGIILYRKIQTSLGGSSI</sequence>
<feature type="compositionally biased region" description="Basic and acidic residues" evidence="1">
    <location>
        <begin position="52"/>
        <end position="69"/>
    </location>
</feature>
<evidence type="ECO:0000256" key="1">
    <source>
        <dbReference type="SAM" id="MobiDB-lite"/>
    </source>
</evidence>
<gene>
    <name evidence="2" type="ORF">NSPH01132_LOCUS304</name>
</gene>
<feature type="region of interest" description="Disordered" evidence="1">
    <location>
        <begin position="226"/>
        <end position="341"/>
    </location>
</feature>
<accession>A0A7S2QS34</accession>